<evidence type="ECO:0000256" key="5">
    <source>
        <dbReference type="SAM" id="Phobius"/>
    </source>
</evidence>
<organism evidence="8 9">
    <name type="scientific">Spirochaeta africana (strain ATCC 700263 / DSM 8902 / Z-7692)</name>
    <dbReference type="NCBI Taxonomy" id="889378"/>
    <lineage>
        <taxon>Bacteria</taxon>
        <taxon>Pseudomonadati</taxon>
        <taxon>Spirochaetota</taxon>
        <taxon>Spirochaetia</taxon>
        <taxon>Spirochaetales</taxon>
        <taxon>Spirochaetaceae</taxon>
        <taxon>Spirochaeta</taxon>
    </lineage>
</organism>
<dbReference type="PATRIC" id="fig|889378.3.peg.2029"/>
<keyword evidence="5" id="KW-0812">Transmembrane</keyword>
<dbReference type="Proteomes" id="UP000007383">
    <property type="component" value="Chromosome"/>
</dbReference>
<dbReference type="SMART" id="SM00283">
    <property type="entry name" value="MA"/>
    <property type="match status" value="1"/>
</dbReference>
<dbReference type="PANTHER" id="PTHR32089:SF112">
    <property type="entry name" value="LYSOZYME-LIKE PROTEIN-RELATED"/>
    <property type="match status" value="1"/>
</dbReference>
<dbReference type="InterPro" id="IPR004089">
    <property type="entry name" value="MCPsignal_dom"/>
</dbReference>
<dbReference type="Gene3D" id="1.10.287.950">
    <property type="entry name" value="Methyl-accepting chemotaxis protein"/>
    <property type="match status" value="2"/>
</dbReference>
<feature type="transmembrane region" description="Helical" evidence="5">
    <location>
        <begin position="21"/>
        <end position="47"/>
    </location>
</feature>
<feature type="transmembrane region" description="Helical" evidence="5">
    <location>
        <begin position="110"/>
        <end position="131"/>
    </location>
</feature>
<evidence type="ECO:0000313" key="8">
    <source>
        <dbReference type="EMBL" id="AFG38090.1"/>
    </source>
</evidence>
<evidence type="ECO:0000256" key="1">
    <source>
        <dbReference type="ARBA" id="ARBA00023224"/>
    </source>
</evidence>
<sequence>MENQSGDAAVHRQVAVIRWQIAAVTAAALGVFLFASEVLASVFNIRFVQEGLDLPQRLLQSFKPMVLLLYLVCTACIIAIVLYILRPLFVYIRRGDQYDRARSASVRLPVWIYLITLVFWVGGVTAYYAIYSFATPGGISFGWVLNHKLSAGIMCALYISLFIKVRLFRIKQRLGVTAIRPGEADVFSRNTSLVTALSIVYFLGVNIGYLAYFFSGIDPQQSLGFTPLTGIVFSGLLLGCLSLGASILSSSELHAQLVRMSGMLQHLATGDADLTRRMVVTNFDQLGELVARFNGFMERMQRDFHQLKQTARQVAAAAANLAEASVQLQQDATQQDHGVQKIRDAIHEFTGLMQAIQDDALNHRQVIQSHTRTGEAQAEGVRELADAARQLLERGREGVAQSDAGAEIIEQAIQAAAELNTALSSIAGVVHHTDELAQQIGGLLQTIDGIAQQTNLIAVNSSIEAAHAGSYGKGFAILAGEVRKLATQTGDAVRQIGDLMDQIHHGVQETARVAAGADETARISKQLSARSQEGLETIRMVLEHHISGLEDMQRNNAGQEQRASEFEQDVHRIADLADHIMQRAEQQSRGTRDISAAVEDIQLTNSRSVQGCQELHELASSLNSLGAQLERMVGGFATGEDRE</sequence>
<dbReference type="KEGG" id="sfc:Spiaf_2042"/>
<evidence type="ECO:0000256" key="3">
    <source>
        <dbReference type="PROSITE-ProRule" id="PRU00284"/>
    </source>
</evidence>
<dbReference type="EMBL" id="CP003282">
    <property type="protein sequence ID" value="AFG38090.1"/>
    <property type="molecule type" value="Genomic_DNA"/>
</dbReference>
<feature type="transmembrane region" description="Helical" evidence="5">
    <location>
        <begin position="193"/>
        <end position="215"/>
    </location>
</feature>
<dbReference type="GO" id="GO:0007165">
    <property type="term" value="P:signal transduction"/>
    <property type="evidence" value="ECO:0007669"/>
    <property type="project" value="UniProtKB-KW"/>
</dbReference>
<feature type="transmembrane region" description="Helical" evidence="5">
    <location>
        <begin position="227"/>
        <end position="250"/>
    </location>
</feature>
<dbReference type="InterPro" id="IPR003660">
    <property type="entry name" value="HAMP_dom"/>
</dbReference>
<dbReference type="SUPFAM" id="SSF58104">
    <property type="entry name" value="Methyl-accepting chemotaxis protein (MCP) signaling domain"/>
    <property type="match status" value="2"/>
</dbReference>
<keyword evidence="5" id="KW-1133">Transmembrane helix</keyword>
<dbReference type="PROSITE" id="PS50111">
    <property type="entry name" value="CHEMOTAXIS_TRANSDUC_2"/>
    <property type="match status" value="1"/>
</dbReference>
<dbReference type="PANTHER" id="PTHR32089">
    <property type="entry name" value="METHYL-ACCEPTING CHEMOTAXIS PROTEIN MCPB"/>
    <property type="match status" value="1"/>
</dbReference>
<keyword evidence="9" id="KW-1185">Reference proteome</keyword>
<feature type="coiled-coil region" evidence="4">
    <location>
        <begin position="297"/>
        <end position="327"/>
    </location>
</feature>
<evidence type="ECO:0000259" key="6">
    <source>
        <dbReference type="PROSITE" id="PS50111"/>
    </source>
</evidence>
<feature type="transmembrane region" description="Helical" evidence="5">
    <location>
        <begin position="143"/>
        <end position="163"/>
    </location>
</feature>
<keyword evidence="1 3" id="KW-0807">Transducer</keyword>
<dbReference type="Pfam" id="PF00015">
    <property type="entry name" value="MCPsignal"/>
    <property type="match status" value="1"/>
</dbReference>
<feature type="domain" description="HAMP" evidence="7">
    <location>
        <begin position="251"/>
        <end position="305"/>
    </location>
</feature>
<name>H9UKP7_SPIAZ</name>
<dbReference type="STRING" id="889378.Spiaf_2042"/>
<comment type="similarity">
    <text evidence="2">Belongs to the methyl-accepting chemotaxis (MCP) protein family.</text>
</comment>
<dbReference type="PROSITE" id="PS50885">
    <property type="entry name" value="HAMP"/>
    <property type="match status" value="1"/>
</dbReference>
<evidence type="ECO:0000256" key="2">
    <source>
        <dbReference type="ARBA" id="ARBA00029447"/>
    </source>
</evidence>
<evidence type="ECO:0000259" key="7">
    <source>
        <dbReference type="PROSITE" id="PS50885"/>
    </source>
</evidence>
<keyword evidence="5" id="KW-0472">Membrane</keyword>
<feature type="domain" description="Methyl-accepting transducer" evidence="6">
    <location>
        <begin position="338"/>
        <end position="602"/>
    </location>
</feature>
<accession>H9UKP7</accession>
<dbReference type="GO" id="GO:0016020">
    <property type="term" value="C:membrane"/>
    <property type="evidence" value="ECO:0007669"/>
    <property type="project" value="InterPro"/>
</dbReference>
<dbReference type="RefSeq" id="WP_014456073.1">
    <property type="nucleotide sequence ID" value="NC_017098.1"/>
</dbReference>
<dbReference type="HOGENOM" id="CLU_425720_0_0_12"/>
<evidence type="ECO:0000256" key="4">
    <source>
        <dbReference type="SAM" id="Coils"/>
    </source>
</evidence>
<dbReference type="OrthoDB" id="2489132at2"/>
<keyword evidence="4" id="KW-0175">Coiled coil</keyword>
<feature type="transmembrane region" description="Helical" evidence="5">
    <location>
        <begin position="67"/>
        <end position="89"/>
    </location>
</feature>
<dbReference type="AlphaFoldDB" id="H9UKP7"/>
<reference evidence="9" key="1">
    <citation type="journal article" date="2013" name="Stand. Genomic Sci.">
        <title>Complete genome sequence of the halophilic bacterium Spirochaeta africana type strain (Z-7692(T)) from the alkaline Lake Magadi in the East African Rift.</title>
        <authorList>
            <person name="Liolos K."/>
            <person name="Abt B."/>
            <person name="Scheuner C."/>
            <person name="Teshima H."/>
            <person name="Held B."/>
            <person name="Lapidus A."/>
            <person name="Nolan M."/>
            <person name="Lucas S."/>
            <person name="Deshpande S."/>
            <person name="Cheng J.F."/>
            <person name="Tapia R."/>
            <person name="Goodwin L.A."/>
            <person name="Pitluck S."/>
            <person name="Pagani I."/>
            <person name="Ivanova N."/>
            <person name="Mavromatis K."/>
            <person name="Mikhailova N."/>
            <person name="Huntemann M."/>
            <person name="Pati A."/>
            <person name="Chen A."/>
            <person name="Palaniappan K."/>
            <person name="Land M."/>
            <person name="Rohde M."/>
            <person name="Tindall B.J."/>
            <person name="Detter J.C."/>
            <person name="Goker M."/>
            <person name="Bristow J."/>
            <person name="Eisen J.A."/>
            <person name="Markowitz V."/>
            <person name="Hugenholtz P."/>
            <person name="Woyke T."/>
            <person name="Klenk H.P."/>
            <person name="Kyrpides N.C."/>
        </authorList>
    </citation>
    <scope>NUCLEOTIDE SEQUENCE</scope>
    <source>
        <strain evidence="9">ATCC 700263 / DSM 8902 / Z-7692</strain>
    </source>
</reference>
<dbReference type="eggNOG" id="COG0840">
    <property type="taxonomic scope" value="Bacteria"/>
</dbReference>
<gene>
    <name evidence="8" type="ordered locus">Spiaf_2042</name>
</gene>
<evidence type="ECO:0000313" key="9">
    <source>
        <dbReference type="Proteomes" id="UP000007383"/>
    </source>
</evidence>
<protein>
    <submittedName>
        <fullName evidence="8">Methyl-accepting chemotaxis protein</fullName>
    </submittedName>
</protein>
<proteinExistence type="inferred from homology"/>